<evidence type="ECO:0000256" key="1">
    <source>
        <dbReference type="ARBA" id="ARBA00022614"/>
    </source>
</evidence>
<dbReference type="PROSITE" id="PS51450">
    <property type="entry name" value="LRR"/>
    <property type="match status" value="1"/>
</dbReference>
<dbReference type="VEuPathDB" id="TriTrypDB:C3747_122g61"/>
<dbReference type="VEuPathDB" id="TriTrypDB:Tc_MARK_9232"/>
<dbReference type="VEuPathDB" id="TriTrypDB:TcYC6_0062960"/>
<dbReference type="InterPro" id="IPR032675">
    <property type="entry name" value="LRR_dom_sf"/>
</dbReference>
<dbReference type="VEuPathDB" id="TriTrypDB:TcCL_NonESM07236"/>
<organism evidence="4 5">
    <name type="scientific">Trypanosoma cruzi</name>
    <dbReference type="NCBI Taxonomy" id="5693"/>
    <lineage>
        <taxon>Eukaryota</taxon>
        <taxon>Discoba</taxon>
        <taxon>Euglenozoa</taxon>
        <taxon>Kinetoplastea</taxon>
        <taxon>Metakinetoplastina</taxon>
        <taxon>Trypanosomatida</taxon>
        <taxon>Trypanosomatidae</taxon>
        <taxon>Trypanosoma</taxon>
        <taxon>Schizotrypanum</taxon>
    </lineage>
</organism>
<dbReference type="AlphaFoldDB" id="A0A2V2VH41"/>
<dbReference type="VEuPathDB" id="TriTrypDB:TCSYLVIO_010936"/>
<proteinExistence type="predicted"/>
<dbReference type="SUPFAM" id="SSF52058">
    <property type="entry name" value="L domain-like"/>
    <property type="match status" value="1"/>
</dbReference>
<dbReference type="VEuPathDB" id="TriTrypDB:TCDM_07671"/>
<dbReference type="Pfam" id="PF23598">
    <property type="entry name" value="LRR_14"/>
    <property type="match status" value="1"/>
</dbReference>
<dbReference type="VEuPathDB" id="TriTrypDB:TcCLB.422189.20"/>
<sequence>MAEAERRFLDAVEKAYNDKSPTLYFSYDEDLEAIPVAIKALRETLEVLHLDNSYSLKWLPPAIGDLGRLRWLNVSYCRLNFLPVELGRLSHLERLYLSNNRLQSLPMEFWQLKSLEELRLDNNKLRFLPGGILFLPRLETLTLENNPLLTPEEVLGAAPATLVPHIMCVDCSNCCVRLRNYEVLITFHNIAALQSVPFVHCLCSQTCKQHLEVRLAEYDALHSSVKPSSPSS</sequence>
<reference evidence="4 5" key="1">
    <citation type="journal article" date="2018" name="Microb. Genom.">
        <title>Expanding an expanded genome: long-read sequencing of Trypanosoma cruzi.</title>
        <authorList>
            <person name="Berna L."/>
            <person name="Rodriguez M."/>
            <person name="Chiribao M.L."/>
            <person name="Parodi-Talice A."/>
            <person name="Pita S."/>
            <person name="Rijo G."/>
            <person name="Alvarez-Valin F."/>
            <person name="Robello C."/>
        </authorList>
    </citation>
    <scope>NUCLEOTIDE SEQUENCE [LARGE SCALE GENOMIC DNA]</scope>
    <source>
        <strain evidence="4 5">Dm28c</strain>
    </source>
</reference>
<evidence type="ECO:0000256" key="2">
    <source>
        <dbReference type="ARBA" id="ARBA00022737"/>
    </source>
</evidence>
<keyword evidence="1" id="KW-0433">Leucine-rich repeat</keyword>
<dbReference type="VEuPathDB" id="TriTrypDB:C4B63_21g250"/>
<evidence type="ECO:0000313" key="5">
    <source>
        <dbReference type="Proteomes" id="UP000246121"/>
    </source>
</evidence>
<protein>
    <submittedName>
        <fullName evidence="4">Putative leucine-rich repeat protein</fullName>
    </submittedName>
</protein>
<gene>
    <name evidence="4" type="ORF">C4B63_21g250</name>
</gene>
<dbReference type="VEuPathDB" id="TriTrypDB:TcG_06664"/>
<dbReference type="VEuPathDB" id="TriTrypDB:BCY84_21491"/>
<dbReference type="Proteomes" id="UP000246121">
    <property type="component" value="Unassembled WGS sequence"/>
</dbReference>
<accession>A0A2V2VH41</accession>
<dbReference type="SMART" id="SM00369">
    <property type="entry name" value="LRR_TYP"/>
    <property type="match status" value="3"/>
</dbReference>
<dbReference type="EMBL" id="PRFA01000021">
    <property type="protein sequence ID" value="PWU95710.1"/>
    <property type="molecule type" value="Genomic_DNA"/>
</dbReference>
<dbReference type="VEuPathDB" id="TriTrypDB:TcCLB.511573.10"/>
<dbReference type="Gene3D" id="3.80.10.10">
    <property type="entry name" value="Ribonuclease Inhibitor"/>
    <property type="match status" value="1"/>
</dbReference>
<keyword evidence="2" id="KW-0677">Repeat</keyword>
<dbReference type="InterPro" id="IPR050216">
    <property type="entry name" value="LRR_domain-containing"/>
</dbReference>
<name>A0A2V2VH41_TRYCR</name>
<dbReference type="PANTHER" id="PTHR48051">
    <property type="match status" value="1"/>
</dbReference>
<feature type="domain" description="Disease resistance R13L4/SHOC-2-like LRR" evidence="3">
    <location>
        <begin position="45"/>
        <end position="144"/>
    </location>
</feature>
<dbReference type="GO" id="GO:0005737">
    <property type="term" value="C:cytoplasm"/>
    <property type="evidence" value="ECO:0007669"/>
    <property type="project" value="TreeGrafter"/>
</dbReference>
<dbReference type="OrthoDB" id="1394818at2759"/>
<dbReference type="VEuPathDB" id="TriTrypDB:ECC02_002988"/>
<evidence type="ECO:0000313" key="4">
    <source>
        <dbReference type="EMBL" id="PWU95710.1"/>
    </source>
</evidence>
<dbReference type="InterPro" id="IPR003591">
    <property type="entry name" value="Leu-rich_rpt_typical-subtyp"/>
</dbReference>
<dbReference type="VEuPathDB" id="TriTrypDB:TcCLB.506229.40"/>
<dbReference type="VEuPathDB" id="TriTrypDB:TcBrA4_0020200"/>
<evidence type="ECO:0000259" key="3">
    <source>
        <dbReference type="Pfam" id="PF23598"/>
    </source>
</evidence>
<dbReference type="InterPro" id="IPR001611">
    <property type="entry name" value="Leu-rich_rpt"/>
</dbReference>
<dbReference type="InterPro" id="IPR055414">
    <property type="entry name" value="LRR_R13L4/SHOC2-like"/>
</dbReference>
<dbReference type="PANTHER" id="PTHR48051:SF36">
    <property type="entry name" value="CASPASE FAMILY P20 DOMAIN-CONTAINING PROTEIN"/>
    <property type="match status" value="1"/>
</dbReference>
<comment type="caution">
    <text evidence="4">The sequence shown here is derived from an EMBL/GenBank/DDBJ whole genome shotgun (WGS) entry which is preliminary data.</text>
</comment>